<dbReference type="RefSeq" id="WP_124092980.1">
    <property type="nucleotide sequence ID" value="NZ_CBCRYA010000001.1"/>
</dbReference>
<gene>
    <name evidence="1" type="ORF">PSET11_02903</name>
</gene>
<proteinExistence type="predicted"/>
<accession>A0A3P5XI76</accession>
<sequence length="231" mass="25791">MDIFQFLSDKWWLVFPLSAFAGHWANSWRKSSERRHRRKVELYTLKNQTRDAEVAAAADVAAIMAAHDATSARWLDFELDVGKLIDYPLMTDVREPLTVAFLRAKRVADGQRPTSAEDVTSPARLDAYRQAVDAFAVALDVAEREARRIKDSKFSGPERERLATARKLLRIAEDSAATPAERQAAYRRARRELDGLIVIPDITIAALEAKVAREITGGTATPEATGRESTP</sequence>
<dbReference type="EMBL" id="UXAU01000038">
    <property type="protein sequence ID" value="VDC31250.1"/>
    <property type="molecule type" value="Genomic_DNA"/>
</dbReference>
<evidence type="ECO:0000313" key="2">
    <source>
        <dbReference type="Proteomes" id="UP000280861"/>
    </source>
</evidence>
<dbReference type="AlphaFoldDB" id="A0A3P5XI76"/>
<protein>
    <submittedName>
        <fullName evidence="1">Uncharacterized protein</fullName>
    </submittedName>
</protein>
<dbReference type="OrthoDB" id="4948465at2"/>
<evidence type="ECO:0000313" key="1">
    <source>
        <dbReference type="EMBL" id="VDC31250.1"/>
    </source>
</evidence>
<dbReference type="Proteomes" id="UP000280861">
    <property type="component" value="Unassembled WGS sequence"/>
</dbReference>
<name>A0A3P5XI76_9MICC</name>
<reference evidence="1 2" key="1">
    <citation type="submission" date="2018-11" db="EMBL/GenBank/DDBJ databases">
        <authorList>
            <person name="Criscuolo A."/>
        </authorList>
    </citation>
    <scope>NUCLEOTIDE SEQUENCE [LARGE SCALE GENOMIC DNA]</scope>
    <source>
        <strain evidence="1">AT11b</strain>
    </source>
</reference>
<organism evidence="1 2">
    <name type="scientific">Arthrobacter ulcerisalmonis</name>
    <dbReference type="NCBI Taxonomy" id="2483813"/>
    <lineage>
        <taxon>Bacteria</taxon>
        <taxon>Bacillati</taxon>
        <taxon>Actinomycetota</taxon>
        <taxon>Actinomycetes</taxon>
        <taxon>Micrococcales</taxon>
        <taxon>Micrococcaceae</taxon>
        <taxon>Arthrobacter</taxon>
    </lineage>
</organism>
<keyword evidence="2" id="KW-1185">Reference proteome</keyword>